<dbReference type="InterPro" id="IPR037520">
    <property type="entry name" value="Folliculin/SMCR8_longin"/>
</dbReference>
<comment type="similarity">
    <text evidence="5">Belongs to the SMCR8 family.</text>
</comment>
<evidence type="ECO:0000259" key="7">
    <source>
        <dbReference type="PROSITE" id="PS51834"/>
    </source>
</evidence>
<dbReference type="PROSITE" id="PS51834">
    <property type="entry name" value="DENN_FLCN_SMCR8"/>
    <property type="match status" value="1"/>
</dbReference>
<evidence type="ECO:0000313" key="9">
    <source>
        <dbReference type="Proteomes" id="UP001431209"/>
    </source>
</evidence>
<evidence type="ECO:0000256" key="3">
    <source>
        <dbReference type="ARBA" id="ARBA00022658"/>
    </source>
</evidence>
<feature type="compositionally biased region" description="Low complexity" evidence="6">
    <location>
        <begin position="659"/>
        <end position="676"/>
    </location>
</feature>
<protein>
    <submittedName>
        <fullName evidence="8">SMCR8</fullName>
    </submittedName>
</protein>
<dbReference type="InterPro" id="IPR037521">
    <property type="entry name" value="FLCN/SMCR8_DENN"/>
</dbReference>
<accession>A0AAW2YI77</accession>
<dbReference type="GO" id="GO:0032045">
    <property type="term" value="C:guanyl-nucleotide exchange factor complex"/>
    <property type="evidence" value="ECO:0007669"/>
    <property type="project" value="TreeGrafter"/>
</dbReference>
<keyword evidence="3" id="KW-0344">Guanine-nucleotide releasing factor</keyword>
<keyword evidence="2" id="KW-0963">Cytoplasm</keyword>
<feature type="compositionally biased region" description="Polar residues" evidence="6">
    <location>
        <begin position="170"/>
        <end position="180"/>
    </location>
</feature>
<dbReference type="Pfam" id="PF11704">
    <property type="entry name" value="Folliculin"/>
    <property type="match status" value="1"/>
</dbReference>
<comment type="caution">
    <text evidence="8">The sequence shown here is derived from an EMBL/GenBank/DDBJ whole genome shotgun (WGS) entry which is preliminary data.</text>
</comment>
<comment type="subcellular location">
    <subcellularLocation>
        <location evidence="1">Cytoplasm</location>
    </subcellularLocation>
</comment>
<feature type="domain" description="UDENN FLCN/SMCR8-type" evidence="7">
    <location>
        <begin position="14"/>
        <end position="681"/>
    </location>
</feature>
<organism evidence="8 9">
    <name type="scientific">Acrasis kona</name>
    <dbReference type="NCBI Taxonomy" id="1008807"/>
    <lineage>
        <taxon>Eukaryota</taxon>
        <taxon>Discoba</taxon>
        <taxon>Heterolobosea</taxon>
        <taxon>Tetramitia</taxon>
        <taxon>Eutetramitia</taxon>
        <taxon>Acrasidae</taxon>
        <taxon>Acrasis</taxon>
    </lineage>
</organism>
<dbReference type="GO" id="GO:0005085">
    <property type="term" value="F:guanyl-nucleotide exchange factor activity"/>
    <property type="evidence" value="ECO:0007669"/>
    <property type="project" value="UniProtKB-KW"/>
</dbReference>
<feature type="region of interest" description="Disordered" evidence="6">
    <location>
        <begin position="169"/>
        <end position="189"/>
    </location>
</feature>
<evidence type="ECO:0000313" key="8">
    <source>
        <dbReference type="EMBL" id="KAL0476491.1"/>
    </source>
</evidence>
<evidence type="ECO:0000256" key="2">
    <source>
        <dbReference type="ARBA" id="ARBA00022490"/>
    </source>
</evidence>
<keyword evidence="9" id="KW-1185">Reference proteome</keyword>
<evidence type="ECO:0000256" key="5">
    <source>
        <dbReference type="ARBA" id="ARBA00038137"/>
    </source>
</evidence>
<name>A0AAW2YI77_9EUKA</name>
<evidence type="ECO:0000256" key="4">
    <source>
        <dbReference type="ARBA" id="ARBA00023006"/>
    </source>
</evidence>
<dbReference type="GO" id="GO:0005096">
    <property type="term" value="F:GTPase activator activity"/>
    <property type="evidence" value="ECO:0007669"/>
    <property type="project" value="InterPro"/>
</dbReference>
<reference evidence="8 9" key="1">
    <citation type="submission" date="2024-03" db="EMBL/GenBank/DDBJ databases">
        <title>The Acrasis kona genome and developmental transcriptomes reveal deep origins of eukaryotic multicellular pathways.</title>
        <authorList>
            <person name="Sheikh S."/>
            <person name="Fu C.-J."/>
            <person name="Brown M.W."/>
            <person name="Baldauf S.L."/>
        </authorList>
    </citation>
    <scope>NUCLEOTIDE SEQUENCE [LARGE SCALE GENOMIC DNA]</scope>
    <source>
        <strain evidence="8 9">ATCC MYA-3509</strain>
    </source>
</reference>
<evidence type="ECO:0000256" key="6">
    <source>
        <dbReference type="SAM" id="MobiDB-lite"/>
    </source>
</evidence>
<dbReference type="AlphaFoldDB" id="A0AAW2YI77"/>
<evidence type="ECO:0000256" key="1">
    <source>
        <dbReference type="ARBA" id="ARBA00004496"/>
    </source>
</evidence>
<dbReference type="PANTHER" id="PTHR31334">
    <property type="entry name" value="SMITH-MAGENIS SYNDROME REGION GENE 8 PROTEIN"/>
    <property type="match status" value="1"/>
</dbReference>
<proteinExistence type="inferred from homology"/>
<keyword evidence="4" id="KW-0072">Autophagy</keyword>
<feature type="region of interest" description="Disordered" evidence="6">
    <location>
        <begin position="645"/>
        <end position="679"/>
    </location>
</feature>
<gene>
    <name evidence="8" type="ORF">AKO1_006103</name>
</gene>
<dbReference type="PANTHER" id="PTHR31334:SF1">
    <property type="entry name" value="GUANINE NUCLEOTIDE EXCHANGE PROTEIN SMCR8"/>
    <property type="match status" value="1"/>
</dbReference>
<dbReference type="GO" id="GO:0006914">
    <property type="term" value="P:autophagy"/>
    <property type="evidence" value="ECO:0007669"/>
    <property type="project" value="UniProtKB-KW"/>
</dbReference>
<dbReference type="GO" id="GO:0005737">
    <property type="term" value="C:cytoplasm"/>
    <property type="evidence" value="ECO:0007669"/>
    <property type="project" value="UniProtKB-SubCell"/>
</dbReference>
<dbReference type="Proteomes" id="UP001431209">
    <property type="component" value="Unassembled WGS sequence"/>
</dbReference>
<dbReference type="EMBL" id="JAOPGA020000047">
    <property type="protein sequence ID" value="KAL0476491.1"/>
    <property type="molecule type" value="Genomic_DNA"/>
</dbReference>
<sequence length="808" mass="92978">MNKTKASNKATKIKEAPSFSSDFIIVAEFCEQRGPVSLMVIPENGESKFDLSRFVLRVLASDHTRRSQSNTGWINPEDSQVYLTDTKQGAHAYVHYITLHDIHARGYVRPICFCYVTNEPDKIMNNFEAFLNAFTQISQLIKYGNNCRFVRDVQKQLTGIARIGLHQHLTRQNDSQQEQSRFTDDNSDDEVEVHHQDVSTEVHFEGYPIDLTNDVIKKVLKDLSDLKKRFLTHMKNHGELLDQSYIDQIQSAMLSTPPQPQTPIKRKSRRKLLSPESTASAPIIISQQHQPTQSFSSFSFSNPGEEFTSLYDRGLHDSTPNLQKYMPTVLKCIHKNTNFEEKLRDISQISGNVFETALDMLHHILEHFHRQACIIELEKDDLIRLETCQDHNSLLLIGGYFVQDFNVDSSESSFYTALRSTNWSPVEDKNKEQYTHKGRGSYLNTAFDLSHHDRELQSILDKRKKINIPAQMKVNSTMSLRSLSFVKELVFSLLTGRTVIISGSSENAVRSLVNSCSVFIPGKISTVNHDEDCQPYTNTNVCPWRVNRTTQLSDLCKYKLIGTHYDNKNDLSQNNVFEAHCTKLNIDNQILHTRVKKYRGYYLEQLFDREKRWPDEPTFLSYIHTMLAEISQKACLLYHLNQNRQRAHRRTPTPHQLYPPSLHHSPTSPSQPLQHTDACHPPTFVPPLRKISSSESPRRFVKAHISLSLKKKAPSQLRLAPSSSSPSPIDSPANFYWNPTCHELELTRDCEKAYARQLGIKHDDLMIVDYLVEVIRRQQGSEQKKNRFSIQNDTNVMPNVISMKNTYK</sequence>